<dbReference type="PANTHER" id="PTHR13847">
    <property type="entry name" value="SARCOSINE DEHYDROGENASE-RELATED"/>
    <property type="match status" value="1"/>
</dbReference>
<reference evidence="3" key="2">
    <citation type="submission" date="2020-09" db="EMBL/GenBank/DDBJ databases">
        <authorList>
            <person name="Sun Q."/>
            <person name="Ohkuma M."/>
        </authorList>
    </citation>
    <scope>NUCLEOTIDE SEQUENCE</scope>
    <source>
        <strain evidence="3">JCM 14371</strain>
    </source>
</reference>
<dbReference type="RefSeq" id="WP_188961430.1">
    <property type="nucleotide sequence ID" value="NZ_BMOE01000003.1"/>
</dbReference>
<dbReference type="InterPro" id="IPR006076">
    <property type="entry name" value="FAD-dep_OxRdtase"/>
</dbReference>
<gene>
    <name evidence="3" type="ORF">GCM10008939_12660</name>
</gene>
<feature type="domain" description="FAD dependent oxidoreductase" evidence="2">
    <location>
        <begin position="9"/>
        <end position="89"/>
    </location>
</feature>
<evidence type="ECO:0000313" key="3">
    <source>
        <dbReference type="EMBL" id="GGJ69759.1"/>
    </source>
</evidence>
<dbReference type="Gene3D" id="3.50.50.60">
    <property type="entry name" value="FAD/NAD(P)-binding domain"/>
    <property type="match status" value="2"/>
</dbReference>
<dbReference type="PANTHER" id="PTHR13847:SF289">
    <property type="entry name" value="GLYCINE OXIDASE"/>
    <property type="match status" value="1"/>
</dbReference>
<dbReference type="InterPro" id="IPR036188">
    <property type="entry name" value="FAD/NAD-bd_sf"/>
</dbReference>
<proteinExistence type="predicted"/>
<dbReference type="PROSITE" id="PS51257">
    <property type="entry name" value="PROKAR_LIPOPROTEIN"/>
    <property type="match status" value="1"/>
</dbReference>
<sequence>MTARDGTGVAVIGGGLIGACVAAELAWAGERVTVFDPDRPGAAWAASAGLLTPTHEDLRGTPLDGDAVLSLALWPDFARRLEAASGQAVHHRPAPPGRGFGPLEGQVHPPSVRAAALAGLEVRREEVLHLQEDPRGLKVRTDAGEEVFAAGVLACGAWSAAFGLPVRAVWGEALLLPGSGAPLPRYAPRRAGRAAHRRYALDRPDGVYVGATARPQPSPAPGGWSDRWLLGVARDLLGDLPPGQAVRGRLAGARPVTPDGQPIVGPHPDWARVFVATGHGRHGALLAPLTARRALDWLRAGVAG</sequence>
<keyword evidence="1" id="KW-0560">Oxidoreductase</keyword>
<dbReference type="EMBL" id="BMOE01000003">
    <property type="protein sequence ID" value="GGJ69759.1"/>
    <property type="molecule type" value="Genomic_DNA"/>
</dbReference>
<protein>
    <submittedName>
        <fullName evidence="3">Oxidoreductase</fullName>
    </submittedName>
</protein>
<dbReference type="Proteomes" id="UP000635726">
    <property type="component" value="Unassembled WGS sequence"/>
</dbReference>
<dbReference type="Gene3D" id="3.30.9.10">
    <property type="entry name" value="D-Amino Acid Oxidase, subunit A, domain 2"/>
    <property type="match status" value="1"/>
</dbReference>
<dbReference type="GO" id="GO:0016491">
    <property type="term" value="F:oxidoreductase activity"/>
    <property type="evidence" value="ECO:0007669"/>
    <property type="project" value="UniProtKB-KW"/>
</dbReference>
<dbReference type="GO" id="GO:0005737">
    <property type="term" value="C:cytoplasm"/>
    <property type="evidence" value="ECO:0007669"/>
    <property type="project" value="TreeGrafter"/>
</dbReference>
<evidence type="ECO:0000259" key="2">
    <source>
        <dbReference type="Pfam" id="PF01266"/>
    </source>
</evidence>
<accession>A0A917PBM4</accession>
<dbReference type="AlphaFoldDB" id="A0A917PBM4"/>
<organism evidence="3 4">
    <name type="scientific">Deinococcus aquiradiocola</name>
    <dbReference type="NCBI Taxonomy" id="393059"/>
    <lineage>
        <taxon>Bacteria</taxon>
        <taxon>Thermotogati</taxon>
        <taxon>Deinococcota</taxon>
        <taxon>Deinococci</taxon>
        <taxon>Deinococcales</taxon>
        <taxon>Deinococcaceae</taxon>
        <taxon>Deinococcus</taxon>
    </lineage>
</organism>
<name>A0A917PBM4_9DEIO</name>
<reference evidence="3" key="1">
    <citation type="journal article" date="2014" name="Int. J. Syst. Evol. Microbiol.">
        <title>Complete genome sequence of Corynebacterium casei LMG S-19264T (=DSM 44701T), isolated from a smear-ripened cheese.</title>
        <authorList>
            <consortium name="US DOE Joint Genome Institute (JGI-PGF)"/>
            <person name="Walter F."/>
            <person name="Albersmeier A."/>
            <person name="Kalinowski J."/>
            <person name="Ruckert C."/>
        </authorList>
    </citation>
    <scope>NUCLEOTIDE SEQUENCE</scope>
    <source>
        <strain evidence="3">JCM 14371</strain>
    </source>
</reference>
<evidence type="ECO:0000313" key="4">
    <source>
        <dbReference type="Proteomes" id="UP000635726"/>
    </source>
</evidence>
<dbReference type="SUPFAM" id="SSF51971">
    <property type="entry name" value="Nucleotide-binding domain"/>
    <property type="match status" value="1"/>
</dbReference>
<dbReference type="Pfam" id="PF01266">
    <property type="entry name" value="DAO"/>
    <property type="match status" value="2"/>
</dbReference>
<keyword evidence="4" id="KW-1185">Reference proteome</keyword>
<feature type="domain" description="FAD dependent oxidoreductase" evidence="2">
    <location>
        <begin position="112"/>
        <end position="295"/>
    </location>
</feature>
<comment type="caution">
    <text evidence="3">The sequence shown here is derived from an EMBL/GenBank/DDBJ whole genome shotgun (WGS) entry which is preliminary data.</text>
</comment>
<evidence type="ECO:0000256" key="1">
    <source>
        <dbReference type="ARBA" id="ARBA00023002"/>
    </source>
</evidence>